<dbReference type="GO" id="GO:0016787">
    <property type="term" value="F:hydrolase activity"/>
    <property type="evidence" value="ECO:0007669"/>
    <property type="project" value="UniProtKB-KW"/>
</dbReference>
<keyword evidence="5" id="KW-0378">Hydrolase</keyword>
<dbReference type="RefSeq" id="XP_018002191.1">
    <property type="nucleotide sequence ID" value="XM_018150317.1"/>
</dbReference>
<accession>A0A0N0NP26</accession>
<keyword evidence="6" id="KW-1185">Reference proteome</keyword>
<dbReference type="GeneID" id="28742197"/>
<dbReference type="OrthoDB" id="408631at2759"/>
<evidence type="ECO:0000256" key="1">
    <source>
        <dbReference type="ARBA" id="ARBA00004123"/>
    </source>
</evidence>
<organism evidence="5 6">
    <name type="scientific">Cyphellophora attinorum</name>
    <dbReference type="NCBI Taxonomy" id="1664694"/>
    <lineage>
        <taxon>Eukaryota</taxon>
        <taxon>Fungi</taxon>
        <taxon>Dikarya</taxon>
        <taxon>Ascomycota</taxon>
        <taxon>Pezizomycotina</taxon>
        <taxon>Eurotiomycetes</taxon>
        <taxon>Chaetothyriomycetidae</taxon>
        <taxon>Chaetothyriales</taxon>
        <taxon>Cyphellophoraceae</taxon>
        <taxon>Cyphellophora</taxon>
    </lineage>
</organism>
<evidence type="ECO:0000256" key="3">
    <source>
        <dbReference type="SAM" id="MobiDB-lite"/>
    </source>
</evidence>
<evidence type="ECO:0000259" key="4">
    <source>
        <dbReference type="Pfam" id="PF07859"/>
    </source>
</evidence>
<evidence type="ECO:0000313" key="6">
    <source>
        <dbReference type="Proteomes" id="UP000038010"/>
    </source>
</evidence>
<dbReference type="Proteomes" id="UP000038010">
    <property type="component" value="Unassembled WGS sequence"/>
</dbReference>
<dbReference type="VEuPathDB" id="FungiDB:AB675_9753"/>
<reference evidence="5 6" key="1">
    <citation type="submission" date="2015-06" db="EMBL/GenBank/DDBJ databases">
        <title>Draft genome of the ant-associated black yeast Phialophora attae CBS 131958.</title>
        <authorList>
            <person name="Moreno L.F."/>
            <person name="Stielow B.J."/>
            <person name="de Hoog S."/>
            <person name="Vicente V.A."/>
            <person name="Weiss V.A."/>
            <person name="de Vries M."/>
            <person name="Cruz L.M."/>
            <person name="Souza E.M."/>
        </authorList>
    </citation>
    <scope>NUCLEOTIDE SEQUENCE [LARGE SCALE GENOMIC DNA]</scope>
    <source>
        <strain evidence="5 6">CBS 131958</strain>
    </source>
</reference>
<evidence type="ECO:0000256" key="2">
    <source>
        <dbReference type="ARBA" id="ARBA00023242"/>
    </source>
</evidence>
<dbReference type="STRING" id="1664694.A0A0N0NP26"/>
<dbReference type="SUPFAM" id="SSF53474">
    <property type="entry name" value="alpha/beta-Hydrolases"/>
    <property type="match status" value="1"/>
</dbReference>
<dbReference type="InterPro" id="IPR029058">
    <property type="entry name" value="AB_hydrolase_fold"/>
</dbReference>
<dbReference type="EMBL" id="LFJN01000007">
    <property type="protein sequence ID" value="KPI42228.1"/>
    <property type="molecule type" value="Genomic_DNA"/>
</dbReference>
<name>A0A0N0NP26_9EURO</name>
<dbReference type="Pfam" id="PF11951">
    <property type="entry name" value="Fungal_trans_2"/>
    <property type="match status" value="1"/>
</dbReference>
<proteinExistence type="predicted"/>
<gene>
    <name evidence="5" type="ORF">AB675_9753</name>
</gene>
<keyword evidence="2" id="KW-0539">Nucleus</keyword>
<protein>
    <submittedName>
        <fullName evidence="5">AB hydrolase superfamily protein</fullName>
    </submittedName>
</protein>
<feature type="region of interest" description="Disordered" evidence="3">
    <location>
        <begin position="339"/>
        <end position="364"/>
    </location>
</feature>
<feature type="compositionally biased region" description="Polar residues" evidence="3">
    <location>
        <begin position="348"/>
        <end position="360"/>
    </location>
</feature>
<feature type="domain" description="Alpha/beta hydrolase fold-3" evidence="4">
    <location>
        <begin position="102"/>
        <end position="322"/>
    </location>
</feature>
<dbReference type="Gene3D" id="3.40.50.1820">
    <property type="entry name" value="alpha/beta hydrolase"/>
    <property type="match status" value="1"/>
</dbReference>
<dbReference type="InterPro" id="IPR013094">
    <property type="entry name" value="AB_hydrolase_3"/>
</dbReference>
<sequence>MPSATSNGHHEALNPIHPSMLDRLDPAFVDMYNENVANIPNKPIDLNFLRTKYSVLYSYGTGPAPEVGRIYDDTIPLNDGYELPIRVYEPTSGSGPWPVHIDFHGGGWGLGDLDTEAPICKHVCAKAGVVVIDVAYRLVPEYVFPTGIEDSFAALQYIHRNGQKFNVTQSISLGGVSAGANIALVLAHWARDNGIPIRLVTANTPTIDDLAQYASASESPFRSVQENEFAPTLNWARLVWFDKLKWSSLSSDPTEQEKQRKHIGWVKNLLTAPNFKDLPRTVIHTAGADPLRDEGEAYAMKMVENGNEVVLKRFPGVPHPFVKMDGALKQGQESISMTAGETVKKRSSPANSASTTTIDSQDAADNLEAQPLAVTNSGDGELDFNVEGLEDAESWWPFSPTFEPVVSSPTSNVSTLSLTQLHAAPALVAEEDKSLLNHYIKVVAVVLSRRDDHQSNPYLSKMLTVAFSDQLVMDALLALSANHWKKMQPSVWKRGILHQTNALQSLGKLLPQIDSHTADTALAATLLLAMIELFEGTSSHWKFHLDGVRRLLAAIEAQPQWNAQSRHRAFYRQLYHFLDSATTISTCHPPLLESPKEQDVTSPTYDHDDEAALYGIPRSLFHFVDKLNGLAYQRKFRDDPVFESMFQASASKLQEEIEQWSDEKKEPVTGKPSPEQHATTAFEQALRLRLHQIVNGYSLDHPAVKTCVENILDAVQEIRYGSPIESSLVFPLVMAGGACEDEHSIRIVQDRFLVMERTLGFRYIYTAHSLIERVWKEREAVRGTDQEVNWAAIRYFNIPGLAFV</sequence>
<comment type="caution">
    <text evidence="5">The sequence shown here is derived from an EMBL/GenBank/DDBJ whole genome shotgun (WGS) entry which is preliminary data.</text>
</comment>
<dbReference type="PANTHER" id="PTHR37534">
    <property type="entry name" value="TRANSCRIPTIONAL ACTIVATOR PROTEIN UGA3"/>
    <property type="match status" value="1"/>
</dbReference>
<dbReference type="InterPro" id="IPR021858">
    <property type="entry name" value="Fun_TF"/>
</dbReference>
<evidence type="ECO:0000313" key="5">
    <source>
        <dbReference type="EMBL" id="KPI42228.1"/>
    </source>
</evidence>
<dbReference type="AlphaFoldDB" id="A0A0N0NP26"/>
<comment type="subcellular location">
    <subcellularLocation>
        <location evidence="1">Nucleus</location>
    </subcellularLocation>
</comment>
<dbReference type="PANTHER" id="PTHR37534:SF46">
    <property type="entry name" value="ZN(II)2CYS6 TRANSCRIPTION FACTOR (EUROFUNG)"/>
    <property type="match status" value="1"/>
</dbReference>
<dbReference type="GO" id="GO:0005634">
    <property type="term" value="C:nucleus"/>
    <property type="evidence" value="ECO:0007669"/>
    <property type="project" value="UniProtKB-SubCell"/>
</dbReference>
<dbReference type="Pfam" id="PF07859">
    <property type="entry name" value="Abhydrolase_3"/>
    <property type="match status" value="1"/>
</dbReference>